<keyword evidence="1" id="KW-1133">Transmembrane helix</keyword>
<keyword evidence="1" id="KW-0812">Transmembrane</keyword>
<reference evidence="2 3" key="1">
    <citation type="submission" date="2018-08" db="EMBL/GenBank/DDBJ databases">
        <title>Genome sequence of Methylocystis hirsuta CSC1, a methanotroph able to accumulate PHAs.</title>
        <authorList>
            <person name="Bordel S."/>
            <person name="Rodriguez E."/>
            <person name="Gancedo J."/>
            <person name="Munoz R."/>
        </authorList>
    </citation>
    <scope>NUCLEOTIDE SEQUENCE [LARGE SCALE GENOMIC DNA]</scope>
    <source>
        <strain evidence="2 3">CSC1</strain>
    </source>
</reference>
<dbReference type="RefSeq" id="WP_123176716.1">
    <property type="nucleotide sequence ID" value="NZ_QWDD01000001.1"/>
</dbReference>
<feature type="transmembrane region" description="Helical" evidence="1">
    <location>
        <begin position="43"/>
        <end position="62"/>
    </location>
</feature>
<keyword evidence="3" id="KW-1185">Reference proteome</keyword>
<evidence type="ECO:0000256" key="1">
    <source>
        <dbReference type="SAM" id="Phobius"/>
    </source>
</evidence>
<name>A0A3M9XSI5_9HYPH</name>
<dbReference type="EMBL" id="QWDD01000001">
    <property type="protein sequence ID" value="RNJ50805.1"/>
    <property type="molecule type" value="Genomic_DNA"/>
</dbReference>
<accession>A0A3M9XSI5</accession>
<evidence type="ECO:0000313" key="3">
    <source>
        <dbReference type="Proteomes" id="UP000268623"/>
    </source>
</evidence>
<evidence type="ECO:0000313" key="2">
    <source>
        <dbReference type="EMBL" id="RNJ50805.1"/>
    </source>
</evidence>
<dbReference type="Proteomes" id="UP000268623">
    <property type="component" value="Unassembled WGS sequence"/>
</dbReference>
<gene>
    <name evidence="2" type="ORF">D1O30_15635</name>
</gene>
<feature type="transmembrane region" description="Helical" evidence="1">
    <location>
        <begin position="136"/>
        <end position="156"/>
    </location>
</feature>
<feature type="transmembrane region" description="Helical" evidence="1">
    <location>
        <begin position="112"/>
        <end position="130"/>
    </location>
</feature>
<proteinExistence type="predicted"/>
<organism evidence="2 3">
    <name type="scientific">Methylocystis hirsuta</name>
    <dbReference type="NCBI Taxonomy" id="369798"/>
    <lineage>
        <taxon>Bacteria</taxon>
        <taxon>Pseudomonadati</taxon>
        <taxon>Pseudomonadota</taxon>
        <taxon>Alphaproteobacteria</taxon>
        <taxon>Hyphomicrobiales</taxon>
        <taxon>Methylocystaceae</taxon>
        <taxon>Methylocystis</taxon>
    </lineage>
</organism>
<dbReference type="OrthoDB" id="3425563at2"/>
<keyword evidence="1" id="KW-0472">Membrane</keyword>
<protein>
    <submittedName>
        <fullName evidence="2">Uncharacterized protein</fullName>
    </submittedName>
</protein>
<feature type="transmembrane region" description="Helical" evidence="1">
    <location>
        <begin position="82"/>
        <end position="105"/>
    </location>
</feature>
<sequence>MEMLQDFAEWAWLRHHNPLSWYIRPLFLIPFCYAAWRRSLTGIAVTLLALATSMFWFPAPAHPDPRVAEFLDVEREYLLGEWGATKLLFTAMAPLFLFALAFAFWRRAMWTGLAVIAVGSLLKMGWSLYYGGESGWAVVPPALAGLFVIAVVMVVVRRNLGWISL</sequence>
<dbReference type="AlphaFoldDB" id="A0A3M9XSI5"/>
<comment type="caution">
    <text evidence="2">The sequence shown here is derived from an EMBL/GenBank/DDBJ whole genome shotgun (WGS) entry which is preliminary data.</text>
</comment>